<dbReference type="SUPFAM" id="SSF111369">
    <property type="entry name" value="HlyD-like secretion proteins"/>
    <property type="match status" value="1"/>
</dbReference>
<comment type="subcellular location">
    <subcellularLocation>
        <location evidence="1">Cell membrane</location>
    </subcellularLocation>
</comment>
<feature type="domain" description="Multidrug resistance protein MdtA-like C-terminal permuted SH3" evidence="12">
    <location>
        <begin position="343"/>
        <end position="403"/>
    </location>
</feature>
<keyword evidence="3" id="KW-0813">Transport</keyword>
<dbReference type="FunFam" id="2.40.420.20:FF:000001">
    <property type="entry name" value="Efflux RND transporter periplasmic adaptor subunit"/>
    <property type="match status" value="1"/>
</dbReference>
<evidence type="ECO:0000256" key="8">
    <source>
        <dbReference type="SAM" id="Phobius"/>
    </source>
</evidence>
<feature type="domain" description="Multidrug resistance protein MdtA-like alpha-helical hairpin" evidence="9">
    <location>
        <begin position="150"/>
        <end position="219"/>
    </location>
</feature>
<feature type="domain" description="Multidrug resistance protein MdtA-like barrel-sandwich hybrid" evidence="10">
    <location>
        <begin position="109"/>
        <end position="252"/>
    </location>
</feature>
<feature type="region of interest" description="Disordered" evidence="7">
    <location>
        <begin position="55"/>
        <end position="83"/>
    </location>
</feature>
<dbReference type="Pfam" id="PF25944">
    <property type="entry name" value="Beta-barrel_RND"/>
    <property type="match status" value="1"/>
</dbReference>
<dbReference type="Pfam" id="PF25917">
    <property type="entry name" value="BSH_RND"/>
    <property type="match status" value="1"/>
</dbReference>
<dbReference type="InterPro" id="IPR058626">
    <property type="entry name" value="MdtA-like_b-barrel"/>
</dbReference>
<dbReference type="KEGG" id="abac:LuPra_05364"/>
<dbReference type="STRING" id="1855912.LuPra_05364"/>
<dbReference type="InterPro" id="IPR006143">
    <property type="entry name" value="RND_pump_MFP"/>
</dbReference>
<dbReference type="PATRIC" id="fig|1813736.3.peg.5644"/>
<evidence type="ECO:0000256" key="5">
    <source>
        <dbReference type="ARBA" id="ARBA00022519"/>
    </source>
</evidence>
<feature type="transmembrane region" description="Helical" evidence="8">
    <location>
        <begin position="25"/>
        <end position="44"/>
    </location>
</feature>
<keyword evidence="6 8" id="KW-0472">Membrane</keyword>
<evidence type="ECO:0000313" key="13">
    <source>
        <dbReference type="EMBL" id="AMY12092.1"/>
    </source>
</evidence>
<dbReference type="AlphaFoldDB" id="A0A143PU24"/>
<proteinExistence type="inferred from homology"/>
<dbReference type="Gene3D" id="1.10.287.470">
    <property type="entry name" value="Helix hairpin bin"/>
    <property type="match status" value="1"/>
</dbReference>
<gene>
    <name evidence="13" type="primary">mdtA_2</name>
    <name evidence="13" type="ORF">LuPra_05364</name>
</gene>
<dbReference type="Gene3D" id="2.40.30.170">
    <property type="match status" value="1"/>
</dbReference>
<feature type="region of interest" description="Disordered" evidence="7">
    <location>
        <begin position="416"/>
        <end position="454"/>
    </location>
</feature>
<keyword evidence="14" id="KW-1185">Reference proteome</keyword>
<evidence type="ECO:0000256" key="7">
    <source>
        <dbReference type="SAM" id="MobiDB-lite"/>
    </source>
</evidence>
<dbReference type="NCBIfam" id="TIGR01730">
    <property type="entry name" value="RND_mfp"/>
    <property type="match status" value="1"/>
</dbReference>
<organism evidence="13 14">
    <name type="scientific">Luteitalea pratensis</name>
    <dbReference type="NCBI Taxonomy" id="1855912"/>
    <lineage>
        <taxon>Bacteria</taxon>
        <taxon>Pseudomonadati</taxon>
        <taxon>Acidobacteriota</taxon>
        <taxon>Vicinamibacteria</taxon>
        <taxon>Vicinamibacterales</taxon>
        <taxon>Vicinamibacteraceae</taxon>
        <taxon>Luteitalea</taxon>
    </lineage>
</organism>
<sequence length="454" mass="48458">MTTTSDAQPDLTHPEPTPRRRFRPWQWLIGLLLVAGGAGLVWYYDFGTPAARPGQFGGGGGGGRGPGGPGGGGPGGRRPDEKPPVRVVTAETRNIGVALKALGTVTPINTVTVRPRLDGELVKAHFTEGQRVREGQLLAEIDARPYEVALAQAQGNKAENDARLNNARADFATYQSLFERQLIPKQQLTAQEALVKQVEGTVQSNDAQVNNAKLQLSYTKIVAPISGRLGLRQVDVGNLVRSGDANGIVVITQMQPISVLFTVPETDLPAVLDAMGRGQRLAVQAWDRAETTQLATGTLQTVDNQIDTTTGTIRLRAVFVNADDKLFPNQFVNIVLSLSTLRDATVVPSATIQRASFGTFVYGVNDENKATVRRVTLGPAEGERVAVTEGLKPGDRVVLEGVDQLREGVTVEVVAAATDRDAPVAPRRPRGQRGAPPGQATTGAKAEPKSETKR</sequence>
<evidence type="ECO:0000256" key="2">
    <source>
        <dbReference type="ARBA" id="ARBA00009477"/>
    </source>
</evidence>
<dbReference type="PANTHER" id="PTHR30469">
    <property type="entry name" value="MULTIDRUG RESISTANCE PROTEIN MDTA"/>
    <property type="match status" value="1"/>
</dbReference>
<evidence type="ECO:0000256" key="1">
    <source>
        <dbReference type="ARBA" id="ARBA00004236"/>
    </source>
</evidence>
<evidence type="ECO:0000256" key="6">
    <source>
        <dbReference type="ARBA" id="ARBA00023136"/>
    </source>
</evidence>
<dbReference type="Pfam" id="PF25967">
    <property type="entry name" value="RND-MFP_C"/>
    <property type="match status" value="1"/>
</dbReference>
<evidence type="ECO:0000256" key="4">
    <source>
        <dbReference type="ARBA" id="ARBA00022475"/>
    </source>
</evidence>
<dbReference type="InterPro" id="IPR058625">
    <property type="entry name" value="MdtA-like_BSH"/>
</dbReference>
<dbReference type="Gene3D" id="2.40.420.20">
    <property type="match status" value="1"/>
</dbReference>
<comment type="similarity">
    <text evidence="2">Belongs to the membrane fusion protein (MFP) (TC 8.A.1) family.</text>
</comment>
<keyword evidence="8" id="KW-0812">Transmembrane</keyword>
<feature type="compositionally biased region" description="Gly residues" evidence="7">
    <location>
        <begin position="55"/>
        <end position="76"/>
    </location>
</feature>
<dbReference type="GO" id="GO:1990281">
    <property type="term" value="C:efflux pump complex"/>
    <property type="evidence" value="ECO:0007669"/>
    <property type="project" value="TreeGrafter"/>
</dbReference>
<dbReference type="PANTHER" id="PTHR30469:SF12">
    <property type="entry name" value="MULTIDRUG RESISTANCE PROTEIN MDTA"/>
    <property type="match status" value="1"/>
</dbReference>
<evidence type="ECO:0000256" key="3">
    <source>
        <dbReference type="ARBA" id="ARBA00022448"/>
    </source>
</evidence>
<evidence type="ECO:0000259" key="12">
    <source>
        <dbReference type="Pfam" id="PF25967"/>
    </source>
</evidence>
<dbReference type="InterPro" id="IPR058627">
    <property type="entry name" value="MdtA-like_C"/>
</dbReference>
<evidence type="ECO:0000259" key="10">
    <source>
        <dbReference type="Pfam" id="PF25917"/>
    </source>
</evidence>
<dbReference type="InterPro" id="IPR058624">
    <property type="entry name" value="MdtA-like_HH"/>
</dbReference>
<keyword evidence="4" id="KW-1003">Cell membrane</keyword>
<dbReference type="EMBL" id="CP015136">
    <property type="protein sequence ID" value="AMY12092.1"/>
    <property type="molecule type" value="Genomic_DNA"/>
</dbReference>
<dbReference type="NCBIfam" id="NF008589">
    <property type="entry name" value="PRK11556.1"/>
    <property type="match status" value="1"/>
</dbReference>
<dbReference type="OrthoDB" id="9783047at2"/>
<dbReference type="GO" id="GO:0015562">
    <property type="term" value="F:efflux transmembrane transporter activity"/>
    <property type="evidence" value="ECO:0007669"/>
    <property type="project" value="TreeGrafter"/>
</dbReference>
<evidence type="ECO:0000313" key="14">
    <source>
        <dbReference type="Proteomes" id="UP000076079"/>
    </source>
</evidence>
<reference evidence="14" key="2">
    <citation type="submission" date="2016-04" db="EMBL/GenBank/DDBJ databases">
        <title>First Complete Genome Sequence of a Subdivision 6 Acidobacterium.</title>
        <authorList>
            <person name="Huang S."/>
            <person name="Vieira S."/>
            <person name="Bunk B."/>
            <person name="Riedel T."/>
            <person name="Sproeer C."/>
            <person name="Overmann J."/>
        </authorList>
    </citation>
    <scope>NUCLEOTIDE SEQUENCE [LARGE SCALE GENOMIC DNA]</scope>
    <source>
        <strain evidence="14">DSM 100886 HEG_-6_39</strain>
    </source>
</reference>
<dbReference type="Pfam" id="PF25876">
    <property type="entry name" value="HH_MFP_RND"/>
    <property type="match status" value="1"/>
</dbReference>
<keyword evidence="8" id="KW-1133">Transmembrane helix</keyword>
<feature type="domain" description="Multidrug resistance protein MdtA-like beta-barrel" evidence="11">
    <location>
        <begin position="256"/>
        <end position="338"/>
    </location>
</feature>
<keyword evidence="5" id="KW-0997">Cell inner membrane</keyword>
<evidence type="ECO:0000259" key="9">
    <source>
        <dbReference type="Pfam" id="PF25876"/>
    </source>
</evidence>
<dbReference type="Gene3D" id="2.40.50.100">
    <property type="match status" value="1"/>
</dbReference>
<dbReference type="Proteomes" id="UP000076079">
    <property type="component" value="Chromosome"/>
</dbReference>
<name>A0A143PU24_LUTPR</name>
<evidence type="ECO:0000259" key="11">
    <source>
        <dbReference type="Pfam" id="PF25944"/>
    </source>
</evidence>
<accession>A0A143PU24</accession>
<dbReference type="GO" id="GO:0030313">
    <property type="term" value="C:cell envelope"/>
    <property type="evidence" value="ECO:0007669"/>
    <property type="project" value="UniProtKB-SubCell"/>
</dbReference>
<dbReference type="RefSeq" id="WP_157899727.1">
    <property type="nucleotide sequence ID" value="NZ_CP015136.1"/>
</dbReference>
<protein>
    <submittedName>
        <fullName evidence="13">Multidrug transporter MdtA</fullName>
    </submittedName>
</protein>
<reference evidence="13 14" key="1">
    <citation type="journal article" date="2016" name="Genome Announc.">
        <title>First Complete Genome Sequence of a Subdivision 6 Acidobacterium Strain.</title>
        <authorList>
            <person name="Huang S."/>
            <person name="Vieira S."/>
            <person name="Bunk B."/>
            <person name="Riedel T."/>
            <person name="Sproer C."/>
            <person name="Overmann J."/>
        </authorList>
    </citation>
    <scope>NUCLEOTIDE SEQUENCE [LARGE SCALE GENOMIC DNA]</scope>
    <source>
        <strain evidence="14">DSM 100886 HEG_-6_39</strain>
    </source>
</reference>